<evidence type="ECO:0000313" key="2">
    <source>
        <dbReference type="Proteomes" id="UP000032180"/>
    </source>
</evidence>
<organism evidence="1 2">
    <name type="scientific">Leersia perrieri</name>
    <dbReference type="NCBI Taxonomy" id="77586"/>
    <lineage>
        <taxon>Eukaryota</taxon>
        <taxon>Viridiplantae</taxon>
        <taxon>Streptophyta</taxon>
        <taxon>Embryophyta</taxon>
        <taxon>Tracheophyta</taxon>
        <taxon>Spermatophyta</taxon>
        <taxon>Magnoliopsida</taxon>
        <taxon>Liliopsida</taxon>
        <taxon>Poales</taxon>
        <taxon>Poaceae</taxon>
        <taxon>BOP clade</taxon>
        <taxon>Oryzoideae</taxon>
        <taxon>Oryzeae</taxon>
        <taxon>Oryzinae</taxon>
        <taxon>Leersia</taxon>
    </lineage>
</organism>
<reference evidence="1 2" key="1">
    <citation type="submission" date="2012-08" db="EMBL/GenBank/DDBJ databases">
        <title>Oryza genome evolution.</title>
        <authorList>
            <person name="Wing R.A."/>
        </authorList>
    </citation>
    <scope>NUCLEOTIDE SEQUENCE</scope>
</reference>
<evidence type="ECO:0000313" key="1">
    <source>
        <dbReference type="EnsemblPlants" id="LPERR08G11530.1"/>
    </source>
</evidence>
<dbReference type="HOGENOM" id="CLU_122515_2_1_1"/>
<dbReference type="EnsemblPlants" id="LPERR08G11530.1">
    <property type="protein sequence ID" value="LPERR08G11530.1"/>
    <property type="gene ID" value="LPERR08G11530"/>
</dbReference>
<dbReference type="STRING" id="77586.A0A0D9X7N2"/>
<name>A0A0D9X7N2_9ORYZ</name>
<protein>
    <submittedName>
        <fullName evidence="1">Uncharacterized protein</fullName>
    </submittedName>
</protein>
<sequence>MASVERSGLQSLVARAKVNVAPMARRCMSSAHDDAREMAKWEKITYAGVVTLMEAYNLSKGDSP</sequence>
<keyword evidence="2" id="KW-1185">Reference proteome</keyword>
<reference evidence="1" key="3">
    <citation type="submission" date="2015-04" db="UniProtKB">
        <authorList>
            <consortium name="EnsemblPlants"/>
        </authorList>
    </citation>
    <scope>IDENTIFICATION</scope>
</reference>
<proteinExistence type="predicted"/>
<dbReference type="AlphaFoldDB" id="A0A0D9X7N2"/>
<reference evidence="2" key="2">
    <citation type="submission" date="2013-12" db="EMBL/GenBank/DDBJ databases">
        <authorList>
            <person name="Yu Y."/>
            <person name="Lee S."/>
            <person name="de Baynast K."/>
            <person name="Wissotski M."/>
            <person name="Liu L."/>
            <person name="Talag J."/>
            <person name="Goicoechea J."/>
            <person name="Angelova A."/>
            <person name="Jetty R."/>
            <person name="Kudrna D."/>
            <person name="Golser W."/>
            <person name="Rivera L."/>
            <person name="Zhang J."/>
            <person name="Wing R."/>
        </authorList>
    </citation>
    <scope>NUCLEOTIDE SEQUENCE</scope>
</reference>
<accession>A0A0D9X7N2</accession>
<dbReference type="Gramene" id="LPERR08G11530.1">
    <property type="protein sequence ID" value="LPERR08G11530.1"/>
    <property type="gene ID" value="LPERR08G11530"/>
</dbReference>
<dbReference type="Proteomes" id="UP000032180">
    <property type="component" value="Chromosome 8"/>
</dbReference>